<comment type="caution">
    <text evidence="2">The sequence shown here is derived from an EMBL/GenBank/DDBJ whole genome shotgun (WGS) entry which is preliminary data.</text>
</comment>
<evidence type="ECO:0000313" key="3">
    <source>
        <dbReference type="Proteomes" id="UP000017052"/>
    </source>
</evidence>
<gene>
    <name evidence="2" type="ORF">HMPREF0682_2157</name>
</gene>
<dbReference type="AlphaFoldDB" id="U2QEE1"/>
<keyword evidence="3" id="KW-1185">Reference proteome</keyword>
<evidence type="ECO:0000313" key="2">
    <source>
        <dbReference type="EMBL" id="ERK54796.1"/>
    </source>
</evidence>
<organism evidence="2 3">
    <name type="scientific">Propionibacterium acidifaciens F0233</name>
    <dbReference type="NCBI Taxonomy" id="553198"/>
    <lineage>
        <taxon>Bacteria</taxon>
        <taxon>Bacillati</taxon>
        <taxon>Actinomycetota</taxon>
        <taxon>Actinomycetes</taxon>
        <taxon>Propionibacteriales</taxon>
        <taxon>Propionibacteriaceae</taxon>
        <taxon>Propionibacterium</taxon>
    </lineage>
</organism>
<reference evidence="2" key="1">
    <citation type="submission" date="2013-08" db="EMBL/GenBank/DDBJ databases">
        <authorList>
            <person name="Durkin A.S."/>
            <person name="Haft D.R."/>
            <person name="McCorrison J."/>
            <person name="Torralba M."/>
            <person name="Gillis M."/>
            <person name="Haft D.H."/>
            <person name="Methe B."/>
            <person name="Sutton G."/>
            <person name="Nelson K.E."/>
        </authorList>
    </citation>
    <scope>NUCLEOTIDE SEQUENCE [LARGE SCALE GENOMIC DNA]</scope>
    <source>
        <strain evidence="2">F0233</strain>
    </source>
</reference>
<dbReference type="Proteomes" id="UP000017052">
    <property type="component" value="Unassembled WGS sequence"/>
</dbReference>
<dbReference type="GeneID" id="95361144"/>
<evidence type="ECO:0000256" key="1">
    <source>
        <dbReference type="SAM" id="MobiDB-lite"/>
    </source>
</evidence>
<name>U2QEE1_9ACTN</name>
<accession>U2QEE1</accession>
<proteinExistence type="predicted"/>
<feature type="region of interest" description="Disordered" evidence="1">
    <location>
        <begin position="58"/>
        <end position="78"/>
    </location>
</feature>
<dbReference type="RefSeq" id="WP_021797807.1">
    <property type="nucleotide sequence ID" value="NZ_ACVN02000206.1"/>
</dbReference>
<protein>
    <submittedName>
        <fullName evidence="2">Uncharacterized protein</fullName>
    </submittedName>
</protein>
<dbReference type="EMBL" id="ACVN02000206">
    <property type="protein sequence ID" value="ERK54796.1"/>
    <property type="molecule type" value="Genomic_DNA"/>
</dbReference>
<sequence length="203" mass="20503">MLEPSVIRPVMHSGFVAVCVEGDDEILVPVGVGVDLLRVRHGGAGAAVLGEGAGVDAGDGHLGASPEDHGAPPATGGRVVARRRDDVADEIGHPPVIGDDGGDADGLIGRERDRAPGPLGELLAALALDIPVDPRHGAVRVGARRGVEIQPVAGTGDPHVPGRPDIGAGDARLLLDEVTSHLDGGSEEIVLDMHCDPLTGPAP</sequence>